<sequence length="300" mass="33617">MTAFKHFGRFTELDIPGIDVAHWTSPLPIRVRNAINVYTIHDMIPVTNPEFVIGNTELNRKLFRDIIEISDFIFTVSKNSKKDIVDFSSCNENKVINTYQTIEKSFWNYHAEESIFLPSGLQNKKYFLFFGAVEPKKNIRRIIEAHRKANVTLPLVLVASTGWGCEDVWEDIHEYCKGGDGRCILLQYLPRRDLINIIANARSVVFPSLYEGFGLPVLEAMALGTAVIGSTTSSLPEVVGPGGLLVDPLDTAALTQAMEQIEHTPGLADSLAQKGKQQANNFSPDNYRKRLSEALTRCVK</sequence>
<name>A0ABQ6VV60_9PROT</name>
<accession>A0ABQ6VV60</accession>
<feature type="domain" description="Glycosyl transferase family 1" evidence="2">
    <location>
        <begin position="122"/>
        <end position="277"/>
    </location>
</feature>
<gene>
    <name evidence="3" type="ORF">D3W54_06790</name>
</gene>
<dbReference type="Proteomes" id="UP000427842">
    <property type="component" value="Unassembled WGS sequence"/>
</dbReference>
<dbReference type="PANTHER" id="PTHR46401:SF2">
    <property type="entry name" value="GLYCOSYLTRANSFERASE WBBK-RELATED"/>
    <property type="match status" value="1"/>
</dbReference>
<keyword evidence="4" id="KW-1185">Reference proteome</keyword>
<keyword evidence="1" id="KW-0808">Transferase</keyword>
<dbReference type="CDD" id="cd03809">
    <property type="entry name" value="GT4_MtfB-like"/>
    <property type="match status" value="1"/>
</dbReference>
<reference evidence="3 4" key="1">
    <citation type="submission" date="2018-09" db="EMBL/GenBank/DDBJ databases">
        <title>Genome sequence and characterization of the bcs clusters for the production of nanocellulose from the low pH resistant strain Komagataeibacter medellinensis ID13488.</title>
        <authorList>
            <person name="Hernandez-Arriaga A.M."/>
            <person name="Del Cerro C."/>
            <person name="Urbina L."/>
            <person name="Eceiza A."/>
            <person name="Retegi A."/>
            <person name="Prieto M.A."/>
        </authorList>
    </citation>
    <scope>NUCLEOTIDE SEQUENCE [LARGE SCALE GENOMIC DNA]</scope>
    <source>
        <strain evidence="3 4">ID13488</strain>
    </source>
</reference>
<evidence type="ECO:0000259" key="2">
    <source>
        <dbReference type="Pfam" id="PF00534"/>
    </source>
</evidence>
<organism evidence="3 4">
    <name type="scientific">Komagataeibacter medellinensis</name>
    <dbReference type="NCBI Taxonomy" id="1177712"/>
    <lineage>
        <taxon>Bacteria</taxon>
        <taxon>Pseudomonadati</taxon>
        <taxon>Pseudomonadota</taxon>
        <taxon>Alphaproteobacteria</taxon>
        <taxon>Acetobacterales</taxon>
        <taxon>Acetobacteraceae</taxon>
        <taxon>Komagataeibacter</taxon>
    </lineage>
</organism>
<dbReference type="InterPro" id="IPR001296">
    <property type="entry name" value="Glyco_trans_1"/>
</dbReference>
<evidence type="ECO:0000313" key="4">
    <source>
        <dbReference type="Proteomes" id="UP000427842"/>
    </source>
</evidence>
<evidence type="ECO:0000256" key="1">
    <source>
        <dbReference type="ARBA" id="ARBA00022679"/>
    </source>
</evidence>
<dbReference type="EMBL" id="QYAZ01000001">
    <property type="protein sequence ID" value="KAB8123957.1"/>
    <property type="molecule type" value="Genomic_DNA"/>
</dbReference>
<evidence type="ECO:0000313" key="3">
    <source>
        <dbReference type="EMBL" id="KAB8123957.1"/>
    </source>
</evidence>
<dbReference type="Pfam" id="PF00534">
    <property type="entry name" value="Glycos_transf_1"/>
    <property type="match status" value="1"/>
</dbReference>
<dbReference type="SUPFAM" id="SSF53756">
    <property type="entry name" value="UDP-Glycosyltransferase/glycogen phosphorylase"/>
    <property type="match status" value="1"/>
</dbReference>
<dbReference type="PANTHER" id="PTHR46401">
    <property type="entry name" value="GLYCOSYLTRANSFERASE WBBK-RELATED"/>
    <property type="match status" value="1"/>
</dbReference>
<proteinExistence type="predicted"/>
<protein>
    <submittedName>
        <fullName evidence="3">Glycosyltransferase family 1 protein</fullName>
    </submittedName>
</protein>
<dbReference type="Gene3D" id="3.40.50.2000">
    <property type="entry name" value="Glycogen Phosphorylase B"/>
    <property type="match status" value="1"/>
</dbReference>
<comment type="caution">
    <text evidence="3">The sequence shown here is derived from an EMBL/GenBank/DDBJ whole genome shotgun (WGS) entry which is preliminary data.</text>
</comment>